<protein>
    <submittedName>
        <fullName evidence="12">Zinc transporter ZntB</fullName>
    </submittedName>
</protein>
<keyword evidence="6 11" id="KW-0812">Transmembrane</keyword>
<evidence type="ECO:0000256" key="9">
    <source>
        <dbReference type="ARBA" id="ARBA00023065"/>
    </source>
</evidence>
<dbReference type="InterPro" id="IPR002523">
    <property type="entry name" value="MgTranspt_CorA/ZnTranspt_ZntB"/>
</dbReference>
<evidence type="ECO:0000313" key="12">
    <source>
        <dbReference type="EMBL" id="GLQ05929.1"/>
    </source>
</evidence>
<dbReference type="SUPFAM" id="SSF144083">
    <property type="entry name" value="Magnesium transport protein CorA, transmembrane region"/>
    <property type="match status" value="1"/>
</dbReference>
<keyword evidence="5" id="KW-0997">Cell inner membrane</keyword>
<evidence type="ECO:0000256" key="1">
    <source>
        <dbReference type="ARBA" id="ARBA00004651"/>
    </source>
</evidence>
<dbReference type="SUPFAM" id="SSF143865">
    <property type="entry name" value="CorA soluble domain-like"/>
    <property type="match status" value="1"/>
</dbReference>
<evidence type="ECO:0000256" key="6">
    <source>
        <dbReference type="ARBA" id="ARBA00022692"/>
    </source>
</evidence>
<keyword evidence="10 11" id="KW-0472">Membrane</keyword>
<dbReference type="PANTHER" id="PTHR46494">
    <property type="entry name" value="CORA FAMILY METAL ION TRANSPORTER (EUROFUNG)"/>
    <property type="match status" value="1"/>
</dbReference>
<evidence type="ECO:0000256" key="2">
    <source>
        <dbReference type="ARBA" id="ARBA00009765"/>
    </source>
</evidence>
<dbReference type="PANTHER" id="PTHR46494:SF3">
    <property type="entry name" value="ZINC TRANSPORT PROTEIN ZNTB"/>
    <property type="match status" value="1"/>
</dbReference>
<feature type="transmembrane region" description="Helical" evidence="11">
    <location>
        <begin position="297"/>
        <end position="317"/>
    </location>
</feature>
<keyword evidence="13" id="KW-1185">Reference proteome</keyword>
<evidence type="ECO:0000256" key="3">
    <source>
        <dbReference type="ARBA" id="ARBA00022448"/>
    </source>
</evidence>
<evidence type="ECO:0000256" key="10">
    <source>
        <dbReference type="ARBA" id="ARBA00023136"/>
    </source>
</evidence>
<name>A0ABQ5U1A2_9PROT</name>
<dbReference type="InterPro" id="IPR045861">
    <property type="entry name" value="CorA_cytoplasmic_dom"/>
</dbReference>
<reference evidence="12" key="1">
    <citation type="journal article" date="2014" name="Int. J. Syst. Evol. Microbiol.">
        <title>Complete genome of a new Firmicutes species belonging to the dominant human colonic microbiota ('Ruminococcus bicirculans') reveals two chromosomes and a selective capacity to utilize plant glucans.</title>
        <authorList>
            <consortium name="NISC Comparative Sequencing Program"/>
            <person name="Wegmann U."/>
            <person name="Louis P."/>
            <person name="Goesmann A."/>
            <person name="Henrissat B."/>
            <person name="Duncan S.H."/>
            <person name="Flint H.J."/>
        </authorList>
    </citation>
    <scope>NUCLEOTIDE SEQUENCE</scope>
    <source>
        <strain evidence="12">NBRC 103408</strain>
    </source>
</reference>
<keyword evidence="8 11" id="KW-1133">Transmembrane helix</keyword>
<dbReference type="Gene3D" id="1.20.58.340">
    <property type="entry name" value="Magnesium transport protein CorA, transmembrane region"/>
    <property type="match status" value="2"/>
</dbReference>
<keyword evidence="9" id="KW-0406">Ion transport</keyword>
<evidence type="ECO:0000256" key="8">
    <source>
        <dbReference type="ARBA" id="ARBA00022989"/>
    </source>
</evidence>
<evidence type="ECO:0000313" key="13">
    <source>
        <dbReference type="Proteomes" id="UP001161409"/>
    </source>
</evidence>
<evidence type="ECO:0000256" key="11">
    <source>
        <dbReference type="SAM" id="Phobius"/>
    </source>
</evidence>
<comment type="caution">
    <text evidence="12">The sequence shown here is derived from an EMBL/GenBank/DDBJ whole genome shotgun (WGS) entry which is preliminary data.</text>
</comment>
<organism evidence="12 13">
    <name type="scientific">Sneathiella chinensis</name>
    <dbReference type="NCBI Taxonomy" id="349750"/>
    <lineage>
        <taxon>Bacteria</taxon>
        <taxon>Pseudomonadati</taxon>
        <taxon>Pseudomonadota</taxon>
        <taxon>Alphaproteobacteria</taxon>
        <taxon>Sneathiellales</taxon>
        <taxon>Sneathiellaceae</taxon>
        <taxon>Sneathiella</taxon>
    </lineage>
</organism>
<dbReference type="Pfam" id="PF01544">
    <property type="entry name" value="CorA"/>
    <property type="match status" value="1"/>
</dbReference>
<keyword evidence="4" id="KW-1003">Cell membrane</keyword>
<evidence type="ECO:0000256" key="4">
    <source>
        <dbReference type="ARBA" id="ARBA00022475"/>
    </source>
</evidence>
<evidence type="ECO:0000256" key="7">
    <source>
        <dbReference type="ARBA" id="ARBA00022833"/>
    </source>
</evidence>
<comment type="similarity">
    <text evidence="2">Belongs to the CorA metal ion transporter (MIT) (TC 1.A.35) family.</text>
</comment>
<dbReference type="CDD" id="cd12833">
    <property type="entry name" value="ZntB-like_1"/>
    <property type="match status" value="1"/>
</dbReference>
<evidence type="ECO:0000256" key="5">
    <source>
        <dbReference type="ARBA" id="ARBA00022519"/>
    </source>
</evidence>
<keyword evidence="3" id="KW-0813">Transport</keyword>
<dbReference type="RefSeq" id="WP_169559886.1">
    <property type="nucleotide sequence ID" value="NZ_BSNF01000001.1"/>
</dbReference>
<dbReference type="Proteomes" id="UP001161409">
    <property type="component" value="Unassembled WGS sequence"/>
</dbReference>
<proteinExistence type="inferred from homology"/>
<dbReference type="Gene3D" id="3.30.460.20">
    <property type="entry name" value="CorA soluble domain-like"/>
    <property type="match status" value="1"/>
</dbReference>
<dbReference type="EMBL" id="BSNF01000001">
    <property type="protein sequence ID" value="GLQ05929.1"/>
    <property type="molecule type" value="Genomic_DNA"/>
</dbReference>
<feature type="transmembrane region" description="Helical" evidence="11">
    <location>
        <begin position="263"/>
        <end position="285"/>
    </location>
</feature>
<dbReference type="InterPro" id="IPR045863">
    <property type="entry name" value="CorA_TM1_TM2"/>
</dbReference>
<comment type="subcellular location">
    <subcellularLocation>
        <location evidence="1">Cell membrane</location>
        <topology evidence="1">Multi-pass membrane protein</topology>
    </subcellularLocation>
</comment>
<accession>A0ABQ5U1A2</accession>
<gene>
    <name evidence="12" type="ORF">GCM10007924_11500</name>
</gene>
<reference evidence="12" key="2">
    <citation type="submission" date="2023-01" db="EMBL/GenBank/DDBJ databases">
        <title>Draft genome sequence of Sneathiella chinensis strain NBRC 103408.</title>
        <authorList>
            <person name="Sun Q."/>
            <person name="Mori K."/>
        </authorList>
    </citation>
    <scope>NUCLEOTIDE SEQUENCE</scope>
    <source>
        <strain evidence="12">NBRC 103408</strain>
    </source>
</reference>
<sequence length="323" mass="36493">MSEHILRAYCLDGQGGAEAVAPSGIRAALDGDKPVWVHLDAGHPDTEDWMNREIPFLDPHIVAALVADETRPRMAEAGGGTLLFLRGVNLNENADPEDMVSIRLWVDGKRIISARRRRLKAVTDIDNSLKAGKGPKNTGDFICDLIYRLFERMQPFVTQLDDETDFVEERLLDGADPSLREAIVNVRMQAIRFRRYMAPQRDAIGQLRMSEPGWMTEKHLRHLTESHNHVTRYVEDLDAIRERSQIIKDEIANVLADRLNKNMYVLSVIAAIFLPLGFLTGLLGINVGGIPGAENQLSFWIFCAILIALVGLQVWLFRKLKWF</sequence>
<keyword evidence="7" id="KW-0862">Zinc</keyword>